<dbReference type="Gene3D" id="1.10.472.10">
    <property type="entry name" value="Cyclin-like"/>
    <property type="match status" value="1"/>
</dbReference>
<dbReference type="SMART" id="SM00385">
    <property type="entry name" value="CYCLIN"/>
    <property type="match status" value="1"/>
</dbReference>
<dbReference type="GeneID" id="43370786"/>
<dbReference type="InterPro" id="IPR013150">
    <property type="entry name" value="TFIIB_cyclin"/>
</dbReference>
<evidence type="ECO:0000259" key="5">
    <source>
        <dbReference type="SMART" id="SM00385"/>
    </source>
</evidence>
<keyword evidence="1" id="KW-0677">Repeat</keyword>
<accession>A0A6B9F5W4</accession>
<dbReference type="PRINTS" id="PR00685">
    <property type="entry name" value="TIFACTORIIB"/>
</dbReference>
<name>A0A6B9F5W4_9EURY</name>
<dbReference type="InterPro" id="IPR013763">
    <property type="entry name" value="Cyclin-like_dom"/>
</dbReference>
<keyword evidence="7" id="KW-1185">Reference proteome</keyword>
<dbReference type="RefSeq" id="WP_157690373.1">
    <property type="nucleotide sequence ID" value="NZ_CP034345.1"/>
</dbReference>
<evidence type="ECO:0000256" key="2">
    <source>
        <dbReference type="ARBA" id="ARBA00023015"/>
    </source>
</evidence>
<feature type="domain" description="Cyclin-like" evidence="5">
    <location>
        <begin position="10"/>
        <end position="90"/>
    </location>
</feature>
<dbReference type="AlphaFoldDB" id="A0A6B9F5W4"/>
<dbReference type="Proteomes" id="UP000428325">
    <property type="component" value="Chromosome"/>
</dbReference>
<protein>
    <recommendedName>
        <fullName evidence="5">Cyclin-like domain-containing protein</fullName>
    </recommendedName>
</protein>
<dbReference type="EMBL" id="CP034345">
    <property type="protein sequence ID" value="QGX95915.1"/>
    <property type="molecule type" value="Genomic_DNA"/>
</dbReference>
<dbReference type="SUPFAM" id="SSF47954">
    <property type="entry name" value="Cyclin-like"/>
    <property type="match status" value="1"/>
</dbReference>
<organism evidence="6 7">
    <name type="scientific">Haloplanus rallus</name>
    <dbReference type="NCBI Taxonomy" id="1816183"/>
    <lineage>
        <taxon>Archaea</taxon>
        <taxon>Methanobacteriati</taxon>
        <taxon>Methanobacteriota</taxon>
        <taxon>Stenosarchaea group</taxon>
        <taxon>Halobacteria</taxon>
        <taxon>Halobacteriales</taxon>
        <taxon>Haloferacaceae</taxon>
        <taxon>Haloplanus</taxon>
    </lineage>
</organism>
<evidence type="ECO:0000256" key="3">
    <source>
        <dbReference type="ARBA" id="ARBA00023163"/>
    </source>
</evidence>
<evidence type="ECO:0000313" key="6">
    <source>
        <dbReference type="EMBL" id="QGX95915.1"/>
    </source>
</evidence>
<sequence>MSSGLSLASDQIDDVVDGLGLSEECIAKATGYAERADFEHPINRSPSAVAAGAVYLASRMVNEKRTQAVLSDSAGVSRVAIRNAYQEIAEHEGIPSRTRPGRETTRSRRGSRSW</sequence>
<feature type="compositionally biased region" description="Basic and acidic residues" evidence="4">
    <location>
        <begin position="90"/>
        <end position="106"/>
    </location>
</feature>
<dbReference type="GO" id="GO:0017025">
    <property type="term" value="F:TBP-class protein binding"/>
    <property type="evidence" value="ECO:0007669"/>
    <property type="project" value="InterPro"/>
</dbReference>
<reference evidence="6 7" key="1">
    <citation type="submission" date="2018-12" db="EMBL/GenBank/DDBJ databases">
        <title>Complete genome sequence of Haloplanus rallus MBLA0036.</title>
        <authorList>
            <person name="Nam Y.-d."/>
            <person name="Kang J."/>
            <person name="Chung W.-H."/>
            <person name="Park Y.S."/>
        </authorList>
    </citation>
    <scope>NUCLEOTIDE SEQUENCE [LARGE SCALE GENOMIC DNA]</scope>
    <source>
        <strain evidence="6 7">MBLA0036</strain>
    </source>
</reference>
<proteinExistence type="predicted"/>
<dbReference type="KEGG" id="hra:EI982_14535"/>
<dbReference type="InterPro" id="IPR000812">
    <property type="entry name" value="TFIIB"/>
</dbReference>
<evidence type="ECO:0000313" key="7">
    <source>
        <dbReference type="Proteomes" id="UP000428325"/>
    </source>
</evidence>
<evidence type="ECO:0000256" key="1">
    <source>
        <dbReference type="ARBA" id="ARBA00022737"/>
    </source>
</evidence>
<gene>
    <name evidence="6" type="ORF">EI982_14535</name>
</gene>
<dbReference type="OrthoDB" id="372830at2157"/>
<dbReference type="Pfam" id="PF00382">
    <property type="entry name" value="TFIIB"/>
    <property type="match status" value="1"/>
</dbReference>
<keyword evidence="3" id="KW-0804">Transcription</keyword>
<feature type="region of interest" description="Disordered" evidence="4">
    <location>
        <begin position="90"/>
        <end position="114"/>
    </location>
</feature>
<dbReference type="InterPro" id="IPR036915">
    <property type="entry name" value="Cyclin-like_sf"/>
</dbReference>
<keyword evidence="2" id="KW-0805">Transcription regulation</keyword>
<evidence type="ECO:0000256" key="4">
    <source>
        <dbReference type="SAM" id="MobiDB-lite"/>
    </source>
</evidence>
<dbReference type="GO" id="GO:0070897">
    <property type="term" value="P:transcription preinitiation complex assembly"/>
    <property type="evidence" value="ECO:0007669"/>
    <property type="project" value="InterPro"/>
</dbReference>